<dbReference type="PANTHER" id="PTHR37422:SF13">
    <property type="entry name" value="LIPOPOLYSACCHARIDE BIOSYNTHESIS PROTEIN PA4999-RELATED"/>
    <property type="match status" value="1"/>
</dbReference>
<keyword evidence="3 5" id="KW-1133">Transmembrane helix</keyword>
<feature type="transmembrane region" description="Helical" evidence="5">
    <location>
        <begin position="216"/>
        <end position="231"/>
    </location>
</feature>
<dbReference type="Pfam" id="PF04932">
    <property type="entry name" value="Wzy_C"/>
    <property type="match status" value="1"/>
</dbReference>
<accession>A0A2P8H3H4</accession>
<proteinExistence type="predicted"/>
<feature type="transmembrane region" description="Helical" evidence="5">
    <location>
        <begin position="399"/>
        <end position="415"/>
    </location>
</feature>
<dbReference type="AlphaFoldDB" id="A0A2P8H3H4"/>
<feature type="transmembrane region" description="Helical" evidence="5">
    <location>
        <begin position="39"/>
        <end position="64"/>
    </location>
</feature>
<comment type="subcellular location">
    <subcellularLocation>
        <location evidence="1">Membrane</location>
        <topology evidence="1">Multi-pass membrane protein</topology>
    </subcellularLocation>
</comment>
<organism evidence="7 8">
    <name type="scientific">Planomicrobium soli</name>
    <dbReference type="NCBI Taxonomy" id="1176648"/>
    <lineage>
        <taxon>Bacteria</taxon>
        <taxon>Bacillati</taxon>
        <taxon>Bacillota</taxon>
        <taxon>Bacilli</taxon>
        <taxon>Bacillales</taxon>
        <taxon>Caryophanaceae</taxon>
        <taxon>Planomicrobium</taxon>
    </lineage>
</organism>
<dbReference type="PANTHER" id="PTHR37422">
    <property type="entry name" value="TEICHURONIC ACID BIOSYNTHESIS PROTEIN TUAE"/>
    <property type="match status" value="1"/>
</dbReference>
<feature type="transmembrane region" description="Helical" evidence="5">
    <location>
        <begin position="342"/>
        <end position="363"/>
    </location>
</feature>
<reference evidence="7 8" key="1">
    <citation type="submission" date="2018-03" db="EMBL/GenBank/DDBJ databases">
        <title>Genomic Encyclopedia of Type Strains, Phase III (KMG-III): the genomes of soil and plant-associated and newly described type strains.</title>
        <authorList>
            <person name="Whitman W."/>
        </authorList>
    </citation>
    <scope>NUCLEOTIDE SEQUENCE [LARGE SCALE GENOMIC DNA]</scope>
    <source>
        <strain evidence="7 8">CGMCC 1.12259</strain>
    </source>
</reference>
<comment type="caution">
    <text evidence="7">The sequence shown here is derived from an EMBL/GenBank/DDBJ whole genome shotgun (WGS) entry which is preliminary data.</text>
</comment>
<dbReference type="GO" id="GO:0016874">
    <property type="term" value="F:ligase activity"/>
    <property type="evidence" value="ECO:0007669"/>
    <property type="project" value="UniProtKB-KW"/>
</dbReference>
<evidence type="ECO:0000256" key="1">
    <source>
        <dbReference type="ARBA" id="ARBA00004141"/>
    </source>
</evidence>
<feature type="transmembrane region" description="Helical" evidence="5">
    <location>
        <begin position="135"/>
        <end position="157"/>
    </location>
</feature>
<evidence type="ECO:0000256" key="5">
    <source>
        <dbReference type="SAM" id="Phobius"/>
    </source>
</evidence>
<feature type="transmembrane region" description="Helical" evidence="5">
    <location>
        <begin position="261"/>
        <end position="279"/>
    </location>
</feature>
<sequence length="424" mass="49044">MLTLGSSNKAKAKYSQDVFQKTKIKTGGYFLNSDLLLFYMLWPIIISPKELQFVLLSLIALLLLRRHKLYFDTLSYFLYSYIMLYAFSIFFNVLTRSSHYIRILAAFNSLSIWILAFVLYLMYKKVGIDMKKLKKIGFINYLLLIILWGLSMAVHSITNITEMNLINRTLYYNETFNHQIVTRFVGLMDYPNLIVMFCIFFYPLFFMYIRNFKSKIMQATLLFTGVLPIISSYSRSGYLIIGTAIGLGAIYFFYNTINKNVFFFLSFLSFSILITILFITDFHNLIVLQIEELSTAREGSNDSREVIVAESIGITLRDSPIIGMGVKDNSSSGYPLGSHSTFIGFFYKTGTVGLFLGICMFIFINLKIILLKNNLDRKIISIFIFLMPLVFIVEDVDGANWLICLYFVFVALLLNNNNWEKEKQ</sequence>
<keyword evidence="4 5" id="KW-0472">Membrane</keyword>
<keyword evidence="2 5" id="KW-0812">Transmembrane</keyword>
<feature type="transmembrane region" description="Helical" evidence="5">
    <location>
        <begin position="100"/>
        <end position="123"/>
    </location>
</feature>
<feature type="domain" description="O-antigen ligase-related" evidence="6">
    <location>
        <begin position="222"/>
        <end position="356"/>
    </location>
</feature>
<keyword evidence="8" id="KW-1185">Reference proteome</keyword>
<evidence type="ECO:0000256" key="2">
    <source>
        <dbReference type="ARBA" id="ARBA00022692"/>
    </source>
</evidence>
<gene>
    <name evidence="7" type="ORF">B0H99_104219</name>
</gene>
<dbReference type="Proteomes" id="UP000242682">
    <property type="component" value="Unassembled WGS sequence"/>
</dbReference>
<dbReference type="EMBL" id="PYAT01000004">
    <property type="protein sequence ID" value="PSL40757.1"/>
    <property type="molecule type" value="Genomic_DNA"/>
</dbReference>
<protein>
    <submittedName>
        <fullName evidence="7">O-antigen ligase-like membrane protein</fullName>
    </submittedName>
</protein>
<evidence type="ECO:0000313" key="7">
    <source>
        <dbReference type="EMBL" id="PSL40757.1"/>
    </source>
</evidence>
<dbReference type="GO" id="GO:0016020">
    <property type="term" value="C:membrane"/>
    <property type="evidence" value="ECO:0007669"/>
    <property type="project" value="UniProtKB-SubCell"/>
</dbReference>
<feature type="transmembrane region" description="Helical" evidence="5">
    <location>
        <begin position="375"/>
        <end position="393"/>
    </location>
</feature>
<keyword evidence="7" id="KW-0436">Ligase</keyword>
<evidence type="ECO:0000259" key="6">
    <source>
        <dbReference type="Pfam" id="PF04932"/>
    </source>
</evidence>
<feature type="transmembrane region" description="Helical" evidence="5">
    <location>
        <begin position="76"/>
        <end position="94"/>
    </location>
</feature>
<evidence type="ECO:0000313" key="8">
    <source>
        <dbReference type="Proteomes" id="UP000242682"/>
    </source>
</evidence>
<name>A0A2P8H3H4_9BACL</name>
<dbReference type="OrthoDB" id="2450474at2"/>
<dbReference type="InterPro" id="IPR007016">
    <property type="entry name" value="O-antigen_ligase-rel_domated"/>
</dbReference>
<evidence type="ECO:0000256" key="3">
    <source>
        <dbReference type="ARBA" id="ARBA00022989"/>
    </source>
</evidence>
<feature type="transmembrane region" description="Helical" evidence="5">
    <location>
        <begin position="190"/>
        <end position="209"/>
    </location>
</feature>
<dbReference type="RefSeq" id="WP_106532969.1">
    <property type="nucleotide sequence ID" value="NZ_PYAT01000004.1"/>
</dbReference>
<evidence type="ECO:0000256" key="4">
    <source>
        <dbReference type="ARBA" id="ARBA00023136"/>
    </source>
</evidence>
<dbReference type="InterPro" id="IPR051533">
    <property type="entry name" value="WaaL-like"/>
</dbReference>
<feature type="transmembrane region" description="Helical" evidence="5">
    <location>
        <begin position="237"/>
        <end position="254"/>
    </location>
</feature>